<gene>
    <name evidence="3" type="ORF">VSDG_08682</name>
</gene>
<evidence type="ECO:0000259" key="2">
    <source>
        <dbReference type="PROSITE" id="PS00036"/>
    </source>
</evidence>
<evidence type="ECO:0000256" key="1">
    <source>
        <dbReference type="SAM" id="MobiDB-lite"/>
    </source>
</evidence>
<protein>
    <recommendedName>
        <fullName evidence="2">BZIP domain-containing protein</fullName>
    </recommendedName>
</protein>
<dbReference type="PROSITE" id="PS00036">
    <property type="entry name" value="BZIP_BASIC"/>
    <property type="match status" value="1"/>
</dbReference>
<feature type="region of interest" description="Disordered" evidence="1">
    <location>
        <begin position="31"/>
        <end position="50"/>
    </location>
</feature>
<dbReference type="EMBL" id="LJZO01000058">
    <property type="protein sequence ID" value="ROV89418.1"/>
    <property type="molecule type" value="Genomic_DNA"/>
</dbReference>
<proteinExistence type="predicted"/>
<sequence>MEEDWSGITDAVRRKRVQNRVAQRKYRLKQQNGARAVGKSSQGPAVPSGRSLALRTAGANNDLTCIPLAAQAINLSSPRVGVGAFNLGDDNGSRFEEDDVELISAHDFPNKSYPGQRWNLNGASTAHHNSNNSTVDATSELWYGGRQELPDHPSEQVRASMDSTGLVFPGEAGPSNHRTEVIQHVDNEPAVASTWNPKLPDNIEQGQRRLLAGSRLFNVQNTTAQTASATRKGQFIGYEAHAIITTYIMLVWRAVRAERNRALQDAGAEPQPFIGRGFRFLGTDFRIFRRVRLLDRTPPRDLAPLKWDKNRYRETRSRASWVQFSYILSGYGIDFAKGDNLVVQPLARRLSKNLKYREVRFALEQAEESSDSNSDAADHLGVQTRLNGNSGRIHIMERVTGPGLDADLIQFFPRSGDDIATLGMNDLALHVLFMMAFGCLPLPMPGQYITLLEMWSNDSMEERYEDVGDDDFEIGAAQAKANWTIAASSCVSREKFVDRDEEMDRPNANGALGPTKRDVWAFEPQKLDARLMADLTAHMHVSFVNPAFDWVRLPAHSGVTLKYRVFIWRADAHKLAHALLKMPWNTQGYLIGGNSSLCSIQMLEMASRQLLYVVEHIIENLGDLAIPHRDADDLRQLLSDAERAIRKEQSGAALQSLNEFCALDTYLQNAAHSDHTVNDMIGVLVLTNEEFISFVSQSARHFRQSLSGSITVEMRTATVRVGLPFGGVQHFPVDVKAFQPGWTFRDETITVSYTALILACTRACLRSYLLSIREDGHPLLKWVLDMEDVIYIA</sequence>
<feature type="compositionally biased region" description="Polar residues" evidence="1">
    <location>
        <begin position="31"/>
        <end position="43"/>
    </location>
</feature>
<reference evidence="3 4" key="1">
    <citation type="submission" date="2015-09" db="EMBL/GenBank/DDBJ databases">
        <title>Host preference determinants of Valsa canker pathogens revealed by comparative genomics.</title>
        <authorList>
            <person name="Yin Z."/>
            <person name="Huang L."/>
        </authorList>
    </citation>
    <scope>NUCLEOTIDE SEQUENCE [LARGE SCALE GENOMIC DNA]</scope>
    <source>
        <strain evidence="3 4">YSFL</strain>
    </source>
</reference>
<organism evidence="3 4">
    <name type="scientific">Cytospora chrysosperma</name>
    <name type="common">Cytospora canker fungus</name>
    <name type="synonym">Sphaeria chrysosperma</name>
    <dbReference type="NCBI Taxonomy" id="252740"/>
    <lineage>
        <taxon>Eukaryota</taxon>
        <taxon>Fungi</taxon>
        <taxon>Dikarya</taxon>
        <taxon>Ascomycota</taxon>
        <taxon>Pezizomycotina</taxon>
        <taxon>Sordariomycetes</taxon>
        <taxon>Sordariomycetidae</taxon>
        <taxon>Diaporthales</taxon>
        <taxon>Cytosporaceae</taxon>
        <taxon>Cytospora</taxon>
    </lineage>
</organism>
<dbReference type="AlphaFoldDB" id="A0A423VEU4"/>
<name>A0A423VEU4_CYTCH</name>
<keyword evidence="4" id="KW-1185">Reference proteome</keyword>
<dbReference type="GO" id="GO:0003700">
    <property type="term" value="F:DNA-binding transcription factor activity"/>
    <property type="evidence" value="ECO:0007669"/>
    <property type="project" value="InterPro"/>
</dbReference>
<feature type="domain" description="BZIP" evidence="2">
    <location>
        <begin position="14"/>
        <end position="29"/>
    </location>
</feature>
<dbReference type="CDD" id="cd14688">
    <property type="entry name" value="bZIP_YAP"/>
    <property type="match status" value="1"/>
</dbReference>
<dbReference type="OrthoDB" id="5407794at2759"/>
<dbReference type="InterPro" id="IPR004827">
    <property type="entry name" value="bZIP"/>
</dbReference>
<accession>A0A423VEU4</accession>
<comment type="caution">
    <text evidence="3">The sequence shown here is derived from an EMBL/GenBank/DDBJ whole genome shotgun (WGS) entry which is preliminary data.</text>
</comment>
<evidence type="ECO:0000313" key="4">
    <source>
        <dbReference type="Proteomes" id="UP000284375"/>
    </source>
</evidence>
<evidence type="ECO:0000313" key="3">
    <source>
        <dbReference type="EMBL" id="ROV89418.1"/>
    </source>
</evidence>
<dbReference type="Proteomes" id="UP000284375">
    <property type="component" value="Unassembled WGS sequence"/>
</dbReference>